<dbReference type="InterPro" id="IPR027417">
    <property type="entry name" value="P-loop_NTPase"/>
</dbReference>
<name>A0A0N4W192_HAEPC</name>
<protein>
    <submittedName>
        <fullName evidence="1">AAA_11 domain-containing protein</fullName>
    </submittedName>
</protein>
<sequence length="342" mass="38323">LFSVACAALSATNFTFDDKQTHHLSAVVPSLEAYPVRLQVRIPRMITTSGWTRRRPAQVWIVNSRTVARTTIAHSEHFFGTRTLHAELHARPSPHLPLLRAMDRFGRVLHGISSVDICVTLDRPTAGTDPVFELLAEERLFADLHSSIRCQANTILDWVYGTACPPRTLAIEDADPTDSPSSVRFRGSRLHLRNDQRRAVNMGLAGLPLLAIQAAYGSGKTVTGAFLAALLAERQSFVIVTATTNVACAQFTDPRTSILRLDDYSHLAVLRFVADSALADGVPTTKVDLHTVLKTLTDLYSDRMQERERERCQHYIKRRRLLEILLFHHDACLHLSDEDREM</sequence>
<evidence type="ECO:0000313" key="1">
    <source>
        <dbReference type="WBParaSite" id="HPLM_0000339201-mRNA-1"/>
    </source>
</evidence>
<dbReference type="Gene3D" id="3.40.50.300">
    <property type="entry name" value="P-loop containing nucleotide triphosphate hydrolases"/>
    <property type="match status" value="1"/>
</dbReference>
<proteinExistence type="predicted"/>
<dbReference type="AlphaFoldDB" id="A0A0N4W192"/>
<organism evidence="1">
    <name type="scientific">Haemonchus placei</name>
    <name type="common">Barber's pole worm</name>
    <dbReference type="NCBI Taxonomy" id="6290"/>
    <lineage>
        <taxon>Eukaryota</taxon>
        <taxon>Metazoa</taxon>
        <taxon>Ecdysozoa</taxon>
        <taxon>Nematoda</taxon>
        <taxon>Chromadorea</taxon>
        <taxon>Rhabditida</taxon>
        <taxon>Rhabditina</taxon>
        <taxon>Rhabditomorpha</taxon>
        <taxon>Strongyloidea</taxon>
        <taxon>Trichostrongylidae</taxon>
        <taxon>Haemonchus</taxon>
    </lineage>
</organism>
<dbReference type="WBParaSite" id="HPLM_0000339201-mRNA-1">
    <property type="protein sequence ID" value="HPLM_0000339201-mRNA-1"/>
    <property type="gene ID" value="HPLM_0000339201"/>
</dbReference>
<dbReference type="SUPFAM" id="SSF52540">
    <property type="entry name" value="P-loop containing nucleoside triphosphate hydrolases"/>
    <property type="match status" value="1"/>
</dbReference>
<reference evidence="1" key="1">
    <citation type="submission" date="2017-02" db="UniProtKB">
        <authorList>
            <consortium name="WormBaseParasite"/>
        </authorList>
    </citation>
    <scope>IDENTIFICATION</scope>
</reference>
<accession>A0A0N4W192</accession>